<dbReference type="EMBL" id="MUJK01000011">
    <property type="protein sequence ID" value="POF39579.1"/>
    <property type="molecule type" value="Genomic_DNA"/>
</dbReference>
<dbReference type="PANTHER" id="PTHR48051:SF1">
    <property type="entry name" value="RAS SUPPRESSOR PROTEIN 1"/>
    <property type="match status" value="1"/>
</dbReference>
<keyword evidence="9" id="KW-1185">Reference proteome</keyword>
<sequence length="1756" mass="197293">MSQLHGSHSQQTIETAGGEHKGVHYHRVFDAIPGTIKNAPLARLKSLETLNPAIPEWYSGARAIDHQYLKQLIDERWRLQGVLDKTLGNLQNDIQAFAEPLVSERLQATFNSVERVSELTVQLEVPSTIIFGIDTGASRVRQSTLVEAALHNFEEAETVEGAFRNSSGIYRNDSRGSLSLEPAITLPAFAAMCRSLDIGGQYQRHIKSVLLPDTPQAQRTLQQDSVVSDKAAFHVAALVARLKGDISDHAYGKLGQVREGQANITLYEQPLHCHRLSLMGFRLTGIVLFSAVIEPAQVKNQIDGLTPALLRFWIDWSRRIPVLPGQEYDRFKLLQAFFANGPQGLSDELLRREDTYQQSRLTGPLIAYVPDDPDHPVKEYPSLTAFMKALLGQLRRTDYQSFFSRFVAHKDKGLFFARVKERLTTYTWHEREPLDMGPWWRETAVENPDAEPVTNQIADDLWTTLFLERRDKAIADARLIAVPTDDEDANARFKRLTGYLSIGWDVFNFAAMLVPGLGEAMLGIMVAQMLADVAEGIEDWNKGDKEEASAYFNGVLINFAQLALMGAGHVLPGARVAPVKVSSFVEGLKPVEVGGKTRLWNPDLGPYEQPIALPEAAQAGDQGLYRHQDQDLLRLDGKCYGVKQDPDTGEHRLQHPTRADAYQPLMEHNGAGTWKTELDQPLEWDRRVVLKRLGAAVEGVSDETLEQILTASGVHENTLRRLHVEHETPPALLADTLKRFKAHADAEVAAQQILAKRIGDDWADYSLRLMTELRGWPDDKAIEVFQGPGQTGASIKEGYADAAATHTLQLSWSELRAGELPERVVGFLDEKALRELLGEQYSGDGPKRAQALREQWAAQARQRKSQLFDRLYKRRTRSDDPLVNMLKGSGAEISTSQAQALLSEAHPSDVQHLNEKKRVPLRLAEQAREAAEQLRVTRAYEGLYLEGQHNRDTARLELHSLAALPGWPADLRLEIREYSFAGALTDSLGPVDAKTRKVLILGEDGQYEARDDNDRHLHGADNLYAAVLHALPDAQRTALGFEIYEALRLEQAIKARPLDRDVFEPMLRDNPNIKPAYDPASMRLRGGMPGYAQQVPHGMNLRRRVRGLYPGYTSQEVENLLTKLNQSGGTVYERLAALEAEFNQFNYAMHRWMNSPTQSFRFSPAGVAEWHARNRLYKALRQCWQRTGPEGIEATGVVRPQALSLDNIPKLGRLLETLPKLEANFDHVTRLSLRGGQLRAGHLPFLDAFHQVRYLNLQDNLLTAIPPVLKDMRHLTDLFLNDNRIELDVLAVDRLKNLTRLRSLALGGNPLKRLPDVSRMPHLQVLVLGGAGLDSWPVGLFSQSRPRSIFIDLSRNPISRIPQVAPGSFRAELLARTVISREPRWISSENLDILKSYIESVGMDPERPYPPLGVLDSSEWAAGMTERQWQEKQEVWNAVEDEFDSVPFFNEVRKLTQSADFKAGDTYQTELTAKVWRMLEAMASDTELRIKLFNEAATPTECVDGGTQLFNAMGVQVMVHEAYALVRADLIETQLLELALGKSRLDELGAIARQRVSERLAKGEQFRRTGADGEVTGTVDEVEVHLAYMTDLAERLDLPWQARGMQFRGIAEVSKEMIEAAFQRIKALEEGDLLIDRVFEQPLWKTWLESTYREELNGLKRRIDATTDLQDALQRRAEGTRLTAGEKAALEAEIKALCSESGKSESDFADGQIMTDEVYFQALNDIDRQITDQLKTLTREAMVRADLDRLRISSTQ</sequence>
<evidence type="ECO:0000256" key="1">
    <source>
        <dbReference type="ARBA" id="ARBA00000900"/>
    </source>
</evidence>
<evidence type="ECO:0000256" key="6">
    <source>
        <dbReference type="PROSITE-ProRule" id="PRU01398"/>
    </source>
</evidence>
<dbReference type="GO" id="GO:0005737">
    <property type="term" value="C:cytoplasm"/>
    <property type="evidence" value="ECO:0007669"/>
    <property type="project" value="TreeGrafter"/>
</dbReference>
<proteinExistence type="inferred from homology"/>
<dbReference type="Gene3D" id="3.80.10.10">
    <property type="entry name" value="Ribonuclease Inhibitor"/>
    <property type="match status" value="1"/>
</dbReference>
<keyword evidence="6" id="KW-0964">Secreted</keyword>
<keyword evidence="5" id="KW-0843">Virulence</keyword>
<evidence type="ECO:0000256" key="5">
    <source>
        <dbReference type="ARBA" id="ARBA00023026"/>
    </source>
</evidence>
<keyword evidence="3" id="KW-0433">Leucine-rich repeat</keyword>
<name>A0A2S3VIU2_9PSED</name>
<organism evidence="8 9">
    <name type="scientific">Pseudomonas laurylsulfativorans</name>
    <dbReference type="NCBI Taxonomy" id="1943631"/>
    <lineage>
        <taxon>Bacteria</taxon>
        <taxon>Pseudomonadati</taxon>
        <taxon>Pseudomonadota</taxon>
        <taxon>Gammaproteobacteria</taxon>
        <taxon>Pseudomonadales</taxon>
        <taxon>Pseudomonadaceae</taxon>
        <taxon>Pseudomonas</taxon>
    </lineage>
</organism>
<dbReference type="InterPro" id="IPR032675">
    <property type="entry name" value="LRR_dom_sf"/>
</dbReference>
<keyword evidence="6" id="KW-0833">Ubl conjugation pathway</keyword>
<dbReference type="InterPro" id="IPR046673">
    <property type="entry name" value="ToxA_N"/>
</dbReference>
<keyword evidence="6" id="KW-0832">Ubl conjugation</keyword>
<dbReference type="InterPro" id="IPR050216">
    <property type="entry name" value="LRR_domain-containing"/>
</dbReference>
<evidence type="ECO:0000313" key="8">
    <source>
        <dbReference type="EMBL" id="POF39579.1"/>
    </source>
</evidence>
<dbReference type="Pfam" id="PF20178">
    <property type="entry name" value="ToxA_N"/>
    <property type="match status" value="2"/>
</dbReference>
<evidence type="ECO:0000256" key="4">
    <source>
        <dbReference type="ARBA" id="ARBA00022737"/>
    </source>
</evidence>
<dbReference type="GO" id="GO:0005576">
    <property type="term" value="C:extracellular region"/>
    <property type="evidence" value="ECO:0007669"/>
    <property type="project" value="UniProtKB-UniRule"/>
</dbReference>
<gene>
    <name evidence="8" type="ORF">B0D71_24925</name>
</gene>
<dbReference type="InterPro" id="IPR003591">
    <property type="entry name" value="Leu-rich_rpt_typical-subtyp"/>
</dbReference>
<comment type="PTM">
    <text evidence="6">Ubiquitinated in the presence of host E1 ubiquitin-activating enzyme, E2 ubiquitin-conjugating enzyme and ubiquitin.</text>
</comment>
<comment type="similarity">
    <text evidence="6">Belongs to the LRR-containing bacterial E3 ligase family.</text>
</comment>
<dbReference type="InterPro" id="IPR029487">
    <property type="entry name" value="NEL_dom"/>
</dbReference>
<dbReference type="Gene3D" id="1.20.58.360">
    <property type="entry name" value="Shigella T3SS effector IpaH defines"/>
    <property type="match status" value="1"/>
</dbReference>
<dbReference type="InterPro" id="IPR001611">
    <property type="entry name" value="Leu-rich_rpt"/>
</dbReference>
<keyword evidence="6" id="KW-1035">Host cytoplasm</keyword>
<keyword evidence="4" id="KW-0677">Repeat</keyword>
<dbReference type="SUPFAM" id="SSF52058">
    <property type="entry name" value="L domain-like"/>
    <property type="match status" value="1"/>
</dbReference>
<comment type="caution">
    <text evidence="8">The sequence shown here is derived from an EMBL/GenBank/DDBJ whole genome shotgun (WGS) entry which is preliminary data.</text>
</comment>
<dbReference type="GO" id="GO:0016567">
    <property type="term" value="P:protein ubiquitination"/>
    <property type="evidence" value="ECO:0007669"/>
    <property type="project" value="InterPro"/>
</dbReference>
<protein>
    <recommendedName>
        <fullName evidence="2">RING-type E3 ubiquitin transferase</fullName>
        <ecNumber evidence="2">2.3.2.27</ecNumber>
    </recommendedName>
</protein>
<feature type="domain" description="NEL" evidence="7">
    <location>
        <begin position="1412"/>
        <end position="1756"/>
    </location>
</feature>
<dbReference type="PROSITE" id="PS51450">
    <property type="entry name" value="LRR"/>
    <property type="match status" value="1"/>
</dbReference>
<comment type="catalytic activity">
    <reaction evidence="1">
        <text>S-ubiquitinyl-[E2 ubiquitin-conjugating enzyme]-L-cysteine + [acceptor protein]-L-lysine = [E2 ubiquitin-conjugating enzyme]-L-cysteine + N(6)-ubiquitinyl-[acceptor protein]-L-lysine.</text>
        <dbReference type="EC" id="2.3.2.27"/>
    </reaction>
</comment>
<dbReference type="RefSeq" id="WP_103397156.1">
    <property type="nucleotide sequence ID" value="NZ_MUJK01000011.1"/>
</dbReference>
<dbReference type="SMART" id="SM00369">
    <property type="entry name" value="LRR_TYP"/>
    <property type="match status" value="3"/>
</dbReference>
<evidence type="ECO:0000256" key="3">
    <source>
        <dbReference type="ARBA" id="ARBA00022614"/>
    </source>
</evidence>
<dbReference type="Proteomes" id="UP000237440">
    <property type="component" value="Unassembled WGS sequence"/>
</dbReference>
<evidence type="ECO:0000259" key="7">
    <source>
        <dbReference type="PROSITE" id="PS52053"/>
    </source>
</evidence>
<dbReference type="PANTHER" id="PTHR48051">
    <property type="match status" value="1"/>
</dbReference>
<evidence type="ECO:0000313" key="9">
    <source>
        <dbReference type="Proteomes" id="UP000237440"/>
    </source>
</evidence>
<dbReference type="PROSITE" id="PS52053">
    <property type="entry name" value="NEL"/>
    <property type="match status" value="1"/>
</dbReference>
<keyword evidence="6" id="KW-0808">Transferase</keyword>
<feature type="active site" description="Glycyl thioester intermediate" evidence="6">
    <location>
        <position position="1502"/>
    </location>
</feature>
<accession>A0A2S3VIU2</accession>
<dbReference type="Pfam" id="PF14496">
    <property type="entry name" value="NEL"/>
    <property type="match status" value="1"/>
</dbReference>
<dbReference type="EC" id="2.3.2.27" evidence="2"/>
<dbReference type="GO" id="GO:0061630">
    <property type="term" value="F:ubiquitin protein ligase activity"/>
    <property type="evidence" value="ECO:0007669"/>
    <property type="project" value="UniProtKB-EC"/>
</dbReference>
<evidence type="ECO:0000256" key="2">
    <source>
        <dbReference type="ARBA" id="ARBA00012483"/>
    </source>
</evidence>
<dbReference type="OrthoDB" id="1467561at2"/>
<reference evidence="9" key="1">
    <citation type="submission" date="2017-02" db="EMBL/GenBank/DDBJ databases">
        <authorList>
            <person name="Furmanczyk E.M."/>
        </authorList>
    </citation>
    <scope>NUCLEOTIDE SEQUENCE [LARGE SCALE GENOMIC DNA]</scope>
    <source>
        <strain evidence="9">AP3_22</strain>
    </source>
</reference>